<keyword evidence="6" id="KW-1185">Reference proteome</keyword>
<name>A0A498RCP2_9FIRM</name>
<evidence type="ECO:0000259" key="4">
    <source>
        <dbReference type="PROSITE" id="PS51379"/>
    </source>
</evidence>
<evidence type="ECO:0000256" key="1">
    <source>
        <dbReference type="ARBA" id="ARBA00022723"/>
    </source>
</evidence>
<dbReference type="OrthoDB" id="9773828at2"/>
<dbReference type="EMBL" id="UPPP01000069">
    <property type="protein sequence ID" value="VBB06928.1"/>
    <property type="molecule type" value="Genomic_DNA"/>
</dbReference>
<dbReference type="Gene3D" id="3.20.20.100">
    <property type="entry name" value="NADP-dependent oxidoreductase domain"/>
    <property type="match status" value="1"/>
</dbReference>
<dbReference type="GO" id="GO:0016491">
    <property type="term" value="F:oxidoreductase activity"/>
    <property type="evidence" value="ECO:0007669"/>
    <property type="project" value="InterPro"/>
</dbReference>
<sequence>MEYTNFGKTGMMVSRLGLGCMRFPSSESEAIEMVRYAIDNGINYLDTAYIYKDSEIITGKALKEGYRNKTVLATKSPIWNVGRHEDFEKYLDEELKRLGTDYIDIYLLHNLNYGNWEKIKKFDGLTFLDKTVDKGKIRHKGFSIHNTLRAFKEIVGTFDWEMAQIQLNILGESQQVGVEGLKYTADKGLPVVIMEPLRGGYLLNNVPPEVIDLIHKYPERRSFVEWCFRWLYNMPEVSVILSGTSTLNQLKDNLRIFDHAVPNVMSAEDLKLIDTIRGMFEAKNSIGCTGCQYCMPCPRKVSIPTVFKLYNNYQLVKPHPIDKVVYQNNVIPSGLGADQCVSCGVCEKKCPQGLKISELLKAVHEEFMGKVVS</sequence>
<keyword evidence="1" id="KW-0479">Metal-binding</keyword>
<dbReference type="InterPro" id="IPR036812">
    <property type="entry name" value="NAD(P)_OxRdtase_dom_sf"/>
</dbReference>
<dbReference type="PROSITE" id="PS00198">
    <property type="entry name" value="4FE4S_FER_1"/>
    <property type="match status" value="1"/>
</dbReference>
<evidence type="ECO:0000313" key="5">
    <source>
        <dbReference type="EMBL" id="VBB06928.1"/>
    </source>
</evidence>
<evidence type="ECO:0000256" key="3">
    <source>
        <dbReference type="ARBA" id="ARBA00023014"/>
    </source>
</evidence>
<dbReference type="PANTHER" id="PTHR43312">
    <property type="entry name" value="D-THREO-ALDOSE 1-DEHYDROGENASE"/>
    <property type="match status" value="1"/>
</dbReference>
<dbReference type="InterPro" id="IPR020471">
    <property type="entry name" value="AKR"/>
</dbReference>
<dbReference type="Pfam" id="PF13187">
    <property type="entry name" value="Fer4_9"/>
    <property type="match status" value="1"/>
</dbReference>
<organism evidence="5 6">
    <name type="scientific">Lucifera butyrica</name>
    <dbReference type="NCBI Taxonomy" id="1351585"/>
    <lineage>
        <taxon>Bacteria</taxon>
        <taxon>Bacillati</taxon>
        <taxon>Bacillota</taxon>
        <taxon>Negativicutes</taxon>
        <taxon>Veillonellales</taxon>
        <taxon>Veillonellaceae</taxon>
        <taxon>Lucifera</taxon>
    </lineage>
</organism>
<keyword evidence="2" id="KW-0408">Iron</keyword>
<dbReference type="InterPro" id="IPR023210">
    <property type="entry name" value="NADP_OxRdtase_dom"/>
</dbReference>
<reference evidence="5 6" key="1">
    <citation type="submission" date="2018-06" db="EMBL/GenBank/DDBJ databases">
        <authorList>
            <person name="Strepis N."/>
        </authorList>
    </citation>
    <scope>NUCLEOTIDE SEQUENCE [LARGE SCALE GENOMIC DNA]</scope>
    <source>
        <strain evidence="5">LUCI</strain>
    </source>
</reference>
<dbReference type="Proteomes" id="UP000277811">
    <property type="component" value="Unassembled WGS sequence"/>
</dbReference>
<dbReference type="SUPFAM" id="SSF46548">
    <property type="entry name" value="alpha-helical ferredoxin"/>
    <property type="match status" value="1"/>
</dbReference>
<dbReference type="AlphaFoldDB" id="A0A498RCP2"/>
<dbReference type="RefSeq" id="WP_122627875.1">
    <property type="nucleotide sequence ID" value="NZ_UPPP01000069.1"/>
</dbReference>
<dbReference type="PRINTS" id="PR00069">
    <property type="entry name" value="ALDKETRDTASE"/>
</dbReference>
<dbReference type="PANTHER" id="PTHR43312:SF2">
    <property type="entry name" value="OXIDOREDUCTASE"/>
    <property type="match status" value="1"/>
</dbReference>
<gene>
    <name evidence="5" type="ORF">LUCI_2170</name>
</gene>
<dbReference type="GO" id="GO:0051536">
    <property type="term" value="F:iron-sulfur cluster binding"/>
    <property type="evidence" value="ECO:0007669"/>
    <property type="project" value="UniProtKB-KW"/>
</dbReference>
<dbReference type="GO" id="GO:0046872">
    <property type="term" value="F:metal ion binding"/>
    <property type="evidence" value="ECO:0007669"/>
    <property type="project" value="UniProtKB-KW"/>
</dbReference>
<keyword evidence="3" id="KW-0411">Iron-sulfur</keyword>
<dbReference type="CDD" id="cd19096">
    <property type="entry name" value="AKR_Fe-S_oxidoreductase"/>
    <property type="match status" value="1"/>
</dbReference>
<dbReference type="SUPFAM" id="SSF51430">
    <property type="entry name" value="NAD(P)-linked oxidoreductase"/>
    <property type="match status" value="1"/>
</dbReference>
<dbReference type="InterPro" id="IPR017900">
    <property type="entry name" value="4Fe4S_Fe_S_CS"/>
</dbReference>
<dbReference type="InterPro" id="IPR053135">
    <property type="entry name" value="AKR2_Oxidoreductase"/>
</dbReference>
<dbReference type="InterPro" id="IPR017896">
    <property type="entry name" value="4Fe4S_Fe-S-bd"/>
</dbReference>
<accession>A0A498RCP2</accession>
<proteinExistence type="predicted"/>
<dbReference type="Pfam" id="PF00248">
    <property type="entry name" value="Aldo_ket_red"/>
    <property type="match status" value="1"/>
</dbReference>
<evidence type="ECO:0000256" key="2">
    <source>
        <dbReference type="ARBA" id="ARBA00023004"/>
    </source>
</evidence>
<evidence type="ECO:0000313" key="6">
    <source>
        <dbReference type="Proteomes" id="UP000277811"/>
    </source>
</evidence>
<protein>
    <submittedName>
        <fullName evidence="5">Aldo/keto reductase</fullName>
    </submittedName>
</protein>
<dbReference type="PROSITE" id="PS51379">
    <property type="entry name" value="4FE4S_FER_2"/>
    <property type="match status" value="1"/>
</dbReference>
<feature type="domain" description="4Fe-4S ferredoxin-type" evidence="4">
    <location>
        <begin position="330"/>
        <end position="359"/>
    </location>
</feature>